<comment type="caution">
    <text evidence="2">The sequence shown here is derived from an EMBL/GenBank/DDBJ whole genome shotgun (WGS) entry which is preliminary data.</text>
</comment>
<proteinExistence type="predicted"/>
<reference evidence="2 3" key="1">
    <citation type="submission" date="2015-01" db="EMBL/GenBank/DDBJ databases">
        <title>Genome sequence of the beneficial rhizobacterium Pseudomonas fluorescens 2-79.</title>
        <authorList>
            <person name="Thuermer A."/>
            <person name="Daniel R."/>
        </authorList>
    </citation>
    <scope>NUCLEOTIDE SEQUENCE [LARGE SCALE GENOMIC DNA]</scope>
    <source>
        <strain evidence="2 3">2-79</strain>
    </source>
</reference>
<dbReference type="RefSeq" id="WP_043046682.1">
    <property type="nucleotide sequence ID" value="NZ_JXCQ01000003.1"/>
</dbReference>
<sequence>MNKPKSDEQPAAPQSLPPPKVESSPKAVGLPRLFRDTVFTSRTLITPHGESLLVIKGLVTADTSDQYKFLQNHPDLEPTPE</sequence>
<protein>
    <submittedName>
        <fullName evidence="2">Uncharacterized protein</fullName>
    </submittedName>
</protein>
<name>A0A0D0SQY4_PSEFL</name>
<accession>A0A0D0SQY4</accession>
<evidence type="ECO:0000313" key="3">
    <source>
        <dbReference type="Proteomes" id="UP000032210"/>
    </source>
</evidence>
<dbReference type="PATRIC" id="fig|294.125.peg.425"/>
<dbReference type="EMBL" id="JXCQ01000003">
    <property type="protein sequence ID" value="KIR24188.1"/>
    <property type="molecule type" value="Genomic_DNA"/>
</dbReference>
<dbReference type="AlphaFoldDB" id="A0A0D0SQY4"/>
<organism evidence="2 3">
    <name type="scientific">Pseudomonas fluorescens</name>
    <dbReference type="NCBI Taxonomy" id="294"/>
    <lineage>
        <taxon>Bacteria</taxon>
        <taxon>Pseudomonadati</taxon>
        <taxon>Pseudomonadota</taxon>
        <taxon>Gammaproteobacteria</taxon>
        <taxon>Pseudomonadales</taxon>
        <taxon>Pseudomonadaceae</taxon>
        <taxon>Pseudomonas</taxon>
    </lineage>
</organism>
<dbReference type="Proteomes" id="UP000032210">
    <property type="component" value="Unassembled WGS sequence"/>
</dbReference>
<feature type="region of interest" description="Disordered" evidence="1">
    <location>
        <begin position="1"/>
        <end position="28"/>
    </location>
</feature>
<gene>
    <name evidence="2" type="ORF">PFLU3_04190</name>
</gene>
<evidence type="ECO:0000256" key="1">
    <source>
        <dbReference type="SAM" id="MobiDB-lite"/>
    </source>
</evidence>
<evidence type="ECO:0000313" key="2">
    <source>
        <dbReference type="EMBL" id="KIR24188.1"/>
    </source>
</evidence>